<dbReference type="SUPFAM" id="SSF53756">
    <property type="entry name" value="UDP-Glycosyltransferase/glycogen phosphorylase"/>
    <property type="match status" value="1"/>
</dbReference>
<keyword evidence="5" id="KW-1185">Reference proteome</keyword>
<dbReference type="CDD" id="cd03801">
    <property type="entry name" value="GT4_PimA-like"/>
    <property type="match status" value="1"/>
</dbReference>
<keyword evidence="1" id="KW-0328">Glycosyltransferase</keyword>
<keyword evidence="2" id="KW-0472">Membrane</keyword>
<dbReference type="PANTHER" id="PTHR45947:SF3">
    <property type="entry name" value="SULFOQUINOVOSYL TRANSFERASE SQD2"/>
    <property type="match status" value="1"/>
</dbReference>
<dbReference type="AlphaFoldDB" id="A0A9W7FL15"/>
<proteinExistence type="predicted"/>
<dbReference type="Pfam" id="PF00534">
    <property type="entry name" value="Glycos_transf_1"/>
    <property type="match status" value="1"/>
</dbReference>
<dbReference type="OrthoDB" id="443318at2759"/>
<dbReference type="Gene3D" id="3.40.50.2000">
    <property type="entry name" value="Glycogen Phosphorylase B"/>
    <property type="match status" value="2"/>
</dbReference>
<dbReference type="InterPro" id="IPR050194">
    <property type="entry name" value="Glycosyltransferase_grp1"/>
</dbReference>
<name>A0A9W7FL15_9STRA</name>
<evidence type="ECO:0000256" key="1">
    <source>
        <dbReference type="ARBA" id="ARBA00022676"/>
    </source>
</evidence>
<evidence type="ECO:0000313" key="4">
    <source>
        <dbReference type="EMBL" id="GMI13990.1"/>
    </source>
</evidence>
<evidence type="ECO:0000313" key="5">
    <source>
        <dbReference type="Proteomes" id="UP001165122"/>
    </source>
</evidence>
<keyword evidence="2" id="KW-0812">Transmembrane</keyword>
<dbReference type="Proteomes" id="UP001165122">
    <property type="component" value="Unassembled WGS sequence"/>
</dbReference>
<dbReference type="PANTHER" id="PTHR45947">
    <property type="entry name" value="SULFOQUINOVOSYL TRANSFERASE SQD2"/>
    <property type="match status" value="1"/>
</dbReference>
<feature type="transmembrane region" description="Helical" evidence="2">
    <location>
        <begin position="410"/>
        <end position="434"/>
    </location>
</feature>
<protein>
    <recommendedName>
        <fullName evidence="3">Glycosyl transferase family 1 domain-containing protein</fullName>
    </recommendedName>
</protein>
<sequence length="490" mass="55600">MRVLLFTPFITTNATFGEFVHTGGGVAVRYENYEKQLKAAGHETRVLCPNRRTVDTWVLRDDGYITASCMKGFPMNGLTYDNLRRLVHCWRWCDVCICPENEHMMTLALFSKIFKKRLVLNVHTNVHQMLATRPITRPVANFVYHQFLRTALCSSRVKCYTVSETNKKVLKSNGVKVSGVYELQTRQECVKHLTEEDKLALRHHLAPNVPKSTPVILFAGRWLEEKRIHRLIETLPKTAALVIVGDGPLDMTAYHDPEKKIFVHKGFLPNDKIYACFLAVDWVANASDFETFGNTSYEANSVGVPCILQPAGGHLSQIVKPGTNGFFVDYDRPDEEVTKQLESFVHNPPSADTVKMNIVRKADAVTILDVIDSARCPPKPHENPLAGDFSLLYRILLITRYVFFESIAKFTVLVLGFLFNMLVVSSVAMLGGVIPMKADSYEDRLLRVKLHKKRKRDKIKNFLLKTGKQVKVQVERIRGGKVVHRGNDRS</sequence>
<organism evidence="4 5">
    <name type="scientific">Triparma laevis f. longispina</name>
    <dbReference type="NCBI Taxonomy" id="1714387"/>
    <lineage>
        <taxon>Eukaryota</taxon>
        <taxon>Sar</taxon>
        <taxon>Stramenopiles</taxon>
        <taxon>Ochrophyta</taxon>
        <taxon>Bolidophyceae</taxon>
        <taxon>Parmales</taxon>
        <taxon>Triparmaceae</taxon>
        <taxon>Triparma</taxon>
    </lineage>
</organism>
<evidence type="ECO:0000259" key="3">
    <source>
        <dbReference type="Pfam" id="PF00534"/>
    </source>
</evidence>
<accession>A0A9W7FL15</accession>
<keyword evidence="2" id="KW-1133">Transmembrane helix</keyword>
<reference evidence="5" key="1">
    <citation type="journal article" date="2023" name="Commun. Biol.">
        <title>Genome analysis of Parmales, the sister group of diatoms, reveals the evolutionary specialization of diatoms from phago-mixotrophs to photoautotrophs.</title>
        <authorList>
            <person name="Ban H."/>
            <person name="Sato S."/>
            <person name="Yoshikawa S."/>
            <person name="Yamada K."/>
            <person name="Nakamura Y."/>
            <person name="Ichinomiya M."/>
            <person name="Sato N."/>
            <person name="Blanc-Mathieu R."/>
            <person name="Endo H."/>
            <person name="Kuwata A."/>
            <person name="Ogata H."/>
        </authorList>
    </citation>
    <scope>NUCLEOTIDE SEQUENCE [LARGE SCALE GENOMIC DNA]</scope>
    <source>
        <strain evidence="5">NIES 3700</strain>
    </source>
</reference>
<dbReference type="GO" id="GO:0016757">
    <property type="term" value="F:glycosyltransferase activity"/>
    <property type="evidence" value="ECO:0007669"/>
    <property type="project" value="UniProtKB-KW"/>
</dbReference>
<dbReference type="InterPro" id="IPR001296">
    <property type="entry name" value="Glyco_trans_1"/>
</dbReference>
<gene>
    <name evidence="4" type="ORF">TrLO_g2092</name>
</gene>
<keyword evidence="1" id="KW-0808">Transferase</keyword>
<dbReference type="EMBL" id="BRXW01000206">
    <property type="protein sequence ID" value="GMI13990.1"/>
    <property type="molecule type" value="Genomic_DNA"/>
</dbReference>
<comment type="caution">
    <text evidence="4">The sequence shown here is derived from an EMBL/GenBank/DDBJ whole genome shotgun (WGS) entry which is preliminary data.</text>
</comment>
<evidence type="ECO:0000256" key="2">
    <source>
        <dbReference type="SAM" id="Phobius"/>
    </source>
</evidence>
<feature type="domain" description="Glycosyl transferase family 1" evidence="3">
    <location>
        <begin position="208"/>
        <end position="354"/>
    </location>
</feature>